<feature type="domain" description="Surface lipoprotein assembly modifier N-terminal TPR repeats region" evidence="10">
    <location>
        <begin position="54"/>
        <end position="156"/>
    </location>
</feature>
<evidence type="ECO:0000256" key="2">
    <source>
        <dbReference type="ARBA" id="ARBA00022452"/>
    </source>
</evidence>
<keyword evidence="5" id="KW-0472">Membrane</keyword>
<dbReference type="Pfam" id="PF24575">
    <property type="entry name" value="TPR_Slam"/>
    <property type="match status" value="1"/>
</dbReference>
<keyword evidence="6" id="KW-0998">Cell outer membrane</keyword>
<dbReference type="Proteomes" id="UP000189161">
    <property type="component" value="Unassembled WGS sequence"/>
</dbReference>
<dbReference type="EMBL" id="MLHL01000009">
    <property type="protein sequence ID" value="OOF50231.1"/>
    <property type="molecule type" value="Genomic_DNA"/>
</dbReference>
<evidence type="ECO:0008006" key="13">
    <source>
        <dbReference type="Google" id="ProtNLM"/>
    </source>
</evidence>
<dbReference type="Gene3D" id="1.25.40.10">
    <property type="entry name" value="Tetratricopeptide repeat domain"/>
    <property type="match status" value="1"/>
</dbReference>
<sequence length="476" mass="54452">MKTPKKLTALFPLFFTLPAMANNLAEPEQKIKVAAPEKPAQSVVALGQQAAPMNITEADLMQNPVLTHQLLSQAIYARDPALIEKLLAIYKKFPNHDPLLVQFGEAKQAALTGELSQAIRLYRAMLAERADLNPVRIELAIALFNDKQNTAAEAQFQKALSDPATPAPVRQLINSYLEALQERDSWQISASAYYVRDTNVNNTGDSRDIEQTGYVKNDDMMPQTAHGIAYNLLLGKDFNLGNRYYLAFENELFGKSYWDNHDYDDIYNRTSLGLRYKTAQSTLSLLPFYEKRWYGGESYQWGNGARLELSHWLNPNWQLSTAMEYTKQHYFDSSAQNGNTKLVSSTLVWARTPRQFFYLGGDFNRETTKVKQYGSDTKSFRLGWGQEWGKGISSRLGLGFSQRHYKDQAVLGGLIPLGKVRKDRIFNVNLTLWKRDWHLFGITPKLQFSYRKQKSNIPSLYSYDRQNLNLIFEKSF</sequence>
<dbReference type="OrthoDB" id="7525402at2"/>
<keyword evidence="4 8" id="KW-0732">Signal</keyword>
<evidence type="ECO:0000256" key="4">
    <source>
        <dbReference type="ARBA" id="ARBA00022729"/>
    </source>
</evidence>
<comment type="subcellular location">
    <subcellularLocation>
        <location evidence="1">Cell outer membrane</location>
        <topology evidence="1">Multi-pass membrane protein</topology>
    </subcellularLocation>
</comment>
<keyword evidence="3" id="KW-0812">Transmembrane</keyword>
<evidence type="ECO:0000313" key="12">
    <source>
        <dbReference type="Proteomes" id="UP000189161"/>
    </source>
</evidence>
<evidence type="ECO:0000313" key="11">
    <source>
        <dbReference type="EMBL" id="OOF50231.1"/>
    </source>
</evidence>
<dbReference type="InterPro" id="IPR007655">
    <property type="entry name" value="Slam_C"/>
</dbReference>
<comment type="caution">
    <text evidence="11">The sequence shown here is derived from an EMBL/GenBank/DDBJ whole genome shotgun (WGS) entry which is preliminary data.</text>
</comment>
<dbReference type="InterPro" id="IPR057556">
    <property type="entry name" value="TPR_Slam"/>
</dbReference>
<evidence type="ECO:0000256" key="7">
    <source>
        <dbReference type="ARBA" id="ARBA00023609"/>
    </source>
</evidence>
<evidence type="ECO:0000256" key="1">
    <source>
        <dbReference type="ARBA" id="ARBA00004571"/>
    </source>
</evidence>
<evidence type="ECO:0000256" key="8">
    <source>
        <dbReference type="SAM" id="SignalP"/>
    </source>
</evidence>
<gene>
    <name evidence="11" type="ORF">BKK52_02185</name>
</gene>
<evidence type="ECO:0000256" key="3">
    <source>
        <dbReference type="ARBA" id="ARBA00022692"/>
    </source>
</evidence>
<dbReference type="Pfam" id="PF04575">
    <property type="entry name" value="SlipAM"/>
    <property type="match status" value="1"/>
</dbReference>
<evidence type="ECO:0000256" key="6">
    <source>
        <dbReference type="ARBA" id="ARBA00023237"/>
    </source>
</evidence>
<feature type="signal peptide" evidence="8">
    <location>
        <begin position="1"/>
        <end position="21"/>
    </location>
</feature>
<dbReference type="RefSeq" id="WP_077477739.1">
    <property type="nucleotide sequence ID" value="NZ_MLHL01000009.1"/>
</dbReference>
<organism evidence="11 12">
    <name type="scientific">Rodentibacter trehalosifermentans</name>
    <dbReference type="NCBI Taxonomy" id="1908263"/>
    <lineage>
        <taxon>Bacteria</taxon>
        <taxon>Pseudomonadati</taxon>
        <taxon>Pseudomonadota</taxon>
        <taxon>Gammaproteobacteria</taxon>
        <taxon>Pasteurellales</taxon>
        <taxon>Pasteurellaceae</taxon>
        <taxon>Rodentibacter</taxon>
    </lineage>
</organism>
<dbReference type="InterPro" id="IPR011990">
    <property type="entry name" value="TPR-like_helical_dom_sf"/>
</dbReference>
<keyword evidence="12" id="KW-1185">Reference proteome</keyword>
<keyword evidence="2" id="KW-1134">Transmembrane beta strand</keyword>
<proteinExistence type="inferred from homology"/>
<evidence type="ECO:0000259" key="9">
    <source>
        <dbReference type="Pfam" id="PF04575"/>
    </source>
</evidence>
<comment type="similarity">
    <text evidence="7">Belongs to the Slam family.</text>
</comment>
<dbReference type="AlphaFoldDB" id="A0A1V3J586"/>
<reference evidence="11 12" key="1">
    <citation type="submission" date="2016-10" db="EMBL/GenBank/DDBJ databases">
        <title>Rodentibacter gen. nov. and new species.</title>
        <authorList>
            <person name="Christensen H."/>
        </authorList>
    </citation>
    <scope>NUCLEOTIDE SEQUENCE [LARGE SCALE GENOMIC DNA]</scope>
    <source>
        <strain evidence="11 12">H1987082031</strain>
    </source>
</reference>
<name>A0A1V3J586_9PAST</name>
<feature type="domain" description="Surface lipoprotein assembly modifier C-terminal" evidence="9">
    <location>
        <begin position="186"/>
        <end position="476"/>
    </location>
</feature>
<accession>A0A1V3J586</accession>
<protein>
    <recommendedName>
        <fullName evidence="13">DUF560 domain-containing protein</fullName>
    </recommendedName>
</protein>
<evidence type="ECO:0000259" key="10">
    <source>
        <dbReference type="Pfam" id="PF24575"/>
    </source>
</evidence>
<evidence type="ECO:0000256" key="5">
    <source>
        <dbReference type="ARBA" id="ARBA00023136"/>
    </source>
</evidence>
<feature type="chain" id="PRO_5013251443" description="DUF560 domain-containing protein" evidence="8">
    <location>
        <begin position="22"/>
        <end position="476"/>
    </location>
</feature>
<dbReference type="GO" id="GO:0009279">
    <property type="term" value="C:cell outer membrane"/>
    <property type="evidence" value="ECO:0007669"/>
    <property type="project" value="UniProtKB-SubCell"/>
</dbReference>